<comment type="similarity">
    <text evidence="2">Belongs to the GTP cyclohydrolase I family.</text>
</comment>
<feature type="domain" description="GTP cyclohydrolase I" evidence="10">
    <location>
        <begin position="18"/>
        <end position="197"/>
    </location>
</feature>
<dbReference type="EMBL" id="JBJKFK010008247">
    <property type="protein sequence ID" value="KAL3307129.1"/>
    <property type="molecule type" value="Genomic_DNA"/>
</dbReference>
<keyword evidence="12" id="KW-1185">Reference proteome</keyword>
<dbReference type="Gene3D" id="3.30.1130.10">
    <property type="match status" value="1"/>
</dbReference>
<dbReference type="PANTHER" id="PTHR11109:SF7">
    <property type="entry name" value="GTP CYCLOHYDROLASE 1"/>
    <property type="match status" value="1"/>
</dbReference>
<protein>
    <recommendedName>
        <fullName evidence="4">GTP cyclohydrolase 1</fullName>
        <ecNumber evidence="3">3.5.4.16</ecNumber>
    </recommendedName>
    <alternativeName>
        <fullName evidence="9">GTP cyclohydrolase I</fullName>
    </alternativeName>
</protein>
<reference evidence="11 12" key="1">
    <citation type="submission" date="2024-11" db="EMBL/GenBank/DDBJ databases">
        <title>Adaptive evolution of stress response genes in parasites aligns with host niche diversity.</title>
        <authorList>
            <person name="Hahn C."/>
            <person name="Resl P."/>
        </authorList>
    </citation>
    <scope>NUCLEOTIDE SEQUENCE [LARGE SCALE GENOMIC DNA]</scope>
    <source>
        <strain evidence="11">EGGRZ-B1_66</strain>
        <tissue evidence="11">Body</tissue>
    </source>
</reference>
<evidence type="ECO:0000256" key="2">
    <source>
        <dbReference type="ARBA" id="ARBA00008085"/>
    </source>
</evidence>
<dbReference type="AlphaFoldDB" id="A0ABD2PIX5"/>
<evidence type="ECO:0000313" key="11">
    <source>
        <dbReference type="EMBL" id="KAL3307129.1"/>
    </source>
</evidence>
<dbReference type="FunFam" id="3.30.1130.10:FF:000012">
    <property type="entry name" value="GTP cyclohydrolase 1"/>
    <property type="match status" value="1"/>
</dbReference>
<dbReference type="NCBIfam" id="TIGR00063">
    <property type="entry name" value="folE"/>
    <property type="match status" value="1"/>
</dbReference>
<evidence type="ECO:0000259" key="10">
    <source>
        <dbReference type="Pfam" id="PF01227"/>
    </source>
</evidence>
<evidence type="ECO:0000256" key="4">
    <source>
        <dbReference type="ARBA" id="ARBA00017272"/>
    </source>
</evidence>
<dbReference type="Gene3D" id="1.10.286.10">
    <property type="match status" value="1"/>
</dbReference>
<dbReference type="InterPro" id="IPR001474">
    <property type="entry name" value="GTP_CycHdrlase_I"/>
</dbReference>
<gene>
    <name evidence="11" type="primary">GCH1</name>
    <name evidence="11" type="ORF">Ciccas_014365</name>
</gene>
<sequence length="199" mass="22722">MHEPGQDISGEIDLEVLKRSFKTILQAIGEDPNREGLLRTPERASKSIAFFAKGYKMTINDRSIQEGIFHGENIKDDLVVIKDIDFFSMCEHHMIPFFGHVSIGYVPDKKILGLSKFARIVEIFSRRFQLQERLTDQIAQAVEDVLSPKGVAVLVDAEHLCMVMRGVQKMDCSTITTSSLGCIKKERDLWERFMKMTKK</sequence>
<evidence type="ECO:0000256" key="8">
    <source>
        <dbReference type="ARBA" id="ARBA00023134"/>
    </source>
</evidence>
<dbReference type="NCBIfam" id="NF006826">
    <property type="entry name" value="PRK09347.1-3"/>
    <property type="match status" value="1"/>
</dbReference>
<keyword evidence="6" id="KW-0378">Hydrolase</keyword>
<evidence type="ECO:0000256" key="1">
    <source>
        <dbReference type="ARBA" id="ARBA00005080"/>
    </source>
</evidence>
<comment type="pathway">
    <text evidence="1">Cofactor biosynthesis; 7,8-dihydroneopterin triphosphate biosynthesis; 7,8-dihydroneopterin triphosphate from GTP: step 1/1.</text>
</comment>
<name>A0ABD2PIX5_9PLAT</name>
<dbReference type="NCBIfam" id="NF006825">
    <property type="entry name" value="PRK09347.1-2"/>
    <property type="match status" value="1"/>
</dbReference>
<dbReference type="Proteomes" id="UP001626550">
    <property type="component" value="Unassembled WGS sequence"/>
</dbReference>
<evidence type="ECO:0000256" key="9">
    <source>
        <dbReference type="ARBA" id="ARBA00030854"/>
    </source>
</evidence>
<evidence type="ECO:0000256" key="7">
    <source>
        <dbReference type="ARBA" id="ARBA00023007"/>
    </source>
</evidence>
<keyword evidence="5" id="KW-0547">Nucleotide-binding</keyword>
<dbReference type="GO" id="GO:0003934">
    <property type="term" value="F:GTP cyclohydrolase I activity"/>
    <property type="evidence" value="ECO:0007669"/>
    <property type="project" value="UniProtKB-EC"/>
</dbReference>
<evidence type="ECO:0000313" key="12">
    <source>
        <dbReference type="Proteomes" id="UP001626550"/>
    </source>
</evidence>
<organism evidence="11 12">
    <name type="scientific">Cichlidogyrus casuarinus</name>
    <dbReference type="NCBI Taxonomy" id="1844966"/>
    <lineage>
        <taxon>Eukaryota</taxon>
        <taxon>Metazoa</taxon>
        <taxon>Spiralia</taxon>
        <taxon>Lophotrochozoa</taxon>
        <taxon>Platyhelminthes</taxon>
        <taxon>Monogenea</taxon>
        <taxon>Monopisthocotylea</taxon>
        <taxon>Dactylogyridea</taxon>
        <taxon>Ancyrocephalidae</taxon>
        <taxon>Cichlidogyrus</taxon>
    </lineage>
</organism>
<dbReference type="SUPFAM" id="SSF55620">
    <property type="entry name" value="Tetrahydrobiopterin biosynthesis enzymes-like"/>
    <property type="match status" value="1"/>
</dbReference>
<dbReference type="EC" id="3.5.4.16" evidence="3"/>
<dbReference type="InterPro" id="IPR043134">
    <property type="entry name" value="GTP-CH-I_N"/>
</dbReference>
<dbReference type="Pfam" id="PF01227">
    <property type="entry name" value="GTP_cyclohydroI"/>
    <property type="match status" value="1"/>
</dbReference>
<dbReference type="PROSITE" id="PS00859">
    <property type="entry name" value="GTP_CYCLOHYDROL_1_1"/>
    <property type="match status" value="1"/>
</dbReference>
<dbReference type="InterPro" id="IPR018234">
    <property type="entry name" value="GTP_CycHdrlase_I_CS"/>
</dbReference>
<dbReference type="PROSITE" id="PS00860">
    <property type="entry name" value="GTP_CYCLOHYDROL_1_2"/>
    <property type="match status" value="1"/>
</dbReference>
<comment type="caution">
    <text evidence="11">The sequence shown here is derived from an EMBL/GenBank/DDBJ whole genome shotgun (WGS) entry which is preliminary data.</text>
</comment>
<keyword evidence="8" id="KW-0342">GTP-binding</keyword>
<dbReference type="PANTHER" id="PTHR11109">
    <property type="entry name" value="GTP CYCLOHYDROLASE I"/>
    <property type="match status" value="1"/>
</dbReference>
<dbReference type="GO" id="GO:0005525">
    <property type="term" value="F:GTP binding"/>
    <property type="evidence" value="ECO:0007669"/>
    <property type="project" value="UniProtKB-KW"/>
</dbReference>
<evidence type="ECO:0000256" key="5">
    <source>
        <dbReference type="ARBA" id="ARBA00022741"/>
    </source>
</evidence>
<dbReference type="InterPro" id="IPR043133">
    <property type="entry name" value="GTP-CH-I_C/QueF"/>
</dbReference>
<dbReference type="InterPro" id="IPR020602">
    <property type="entry name" value="GTP_CycHdrlase_I_dom"/>
</dbReference>
<evidence type="ECO:0000256" key="6">
    <source>
        <dbReference type="ARBA" id="ARBA00022801"/>
    </source>
</evidence>
<dbReference type="GO" id="GO:0006729">
    <property type="term" value="P:tetrahydrobiopterin biosynthetic process"/>
    <property type="evidence" value="ECO:0007669"/>
    <property type="project" value="UniProtKB-KW"/>
</dbReference>
<accession>A0ABD2PIX5</accession>
<keyword evidence="7" id="KW-0783">Tetrahydrobiopterin biosynthesis</keyword>
<dbReference type="HAMAP" id="MF_00223">
    <property type="entry name" value="FolE"/>
    <property type="match status" value="1"/>
</dbReference>
<evidence type="ECO:0000256" key="3">
    <source>
        <dbReference type="ARBA" id="ARBA00012715"/>
    </source>
</evidence>
<proteinExistence type="inferred from homology"/>